<dbReference type="OrthoDB" id="102511at2759"/>
<organism evidence="1 2">
    <name type="scientific">Albugo candida</name>
    <dbReference type="NCBI Taxonomy" id="65357"/>
    <lineage>
        <taxon>Eukaryota</taxon>
        <taxon>Sar</taxon>
        <taxon>Stramenopiles</taxon>
        <taxon>Oomycota</taxon>
        <taxon>Peronosporomycetes</taxon>
        <taxon>Albuginales</taxon>
        <taxon>Albuginaceae</taxon>
        <taxon>Albugo</taxon>
    </lineage>
</organism>
<gene>
    <name evidence="1" type="ORF">BN9_024820</name>
</gene>
<comment type="caution">
    <text evidence="1">The sequence shown here is derived from an EMBL/GenBank/DDBJ whole genome shotgun (WGS) entry which is preliminary data.</text>
</comment>
<keyword evidence="2" id="KW-1185">Reference proteome</keyword>
<dbReference type="STRING" id="65357.A0A024G550"/>
<dbReference type="Proteomes" id="UP000053237">
    <property type="component" value="Unassembled WGS sequence"/>
</dbReference>
<dbReference type="InParanoid" id="A0A024G550"/>
<accession>A0A024G550</accession>
<evidence type="ECO:0000313" key="1">
    <source>
        <dbReference type="EMBL" id="CCI41698.1"/>
    </source>
</evidence>
<protein>
    <submittedName>
        <fullName evidence="1">Uncharacterized protein</fullName>
    </submittedName>
</protein>
<evidence type="ECO:0000313" key="2">
    <source>
        <dbReference type="Proteomes" id="UP000053237"/>
    </source>
</evidence>
<reference evidence="1 2" key="1">
    <citation type="submission" date="2012-05" db="EMBL/GenBank/DDBJ databases">
        <title>Recombination and specialization in a pathogen metapopulation.</title>
        <authorList>
            <person name="Gardiner A."/>
            <person name="Kemen E."/>
            <person name="Schultz-Larsen T."/>
            <person name="MacLean D."/>
            <person name="Van Oosterhout C."/>
            <person name="Jones J.D.G."/>
        </authorList>
    </citation>
    <scope>NUCLEOTIDE SEQUENCE [LARGE SCALE GENOMIC DNA]</scope>
    <source>
        <strain evidence="1 2">Ac Nc2</strain>
    </source>
</reference>
<name>A0A024G550_9STRA</name>
<sequence length="2027" mass="228116">MDDFYRLERLLFLGDDCDMDANDILNGFQKNFLAHSPLTTPLSLRPCSLSPLVSTTNPSEDEIFHSVIAQSCGLEEIDIASWKRLKDKAKLSSDAQSLSWQDAIILRDLIFQQRLAFFQARILLFRLALYVHMEPEDTKDASRSLKNAIMQSAEALLRQESVGSMLIGAICANNDVSHRLKKNDKYAEAIEQVVDVSKLAAYLVHSTRAKELNYVKEALHARELLLLVTVFASKINIVDKDWTADKAAKIVQTLHNSHWKIPEDKFHHETCEDVVFRQLQQESIHVSTLLCAWILMPESSIFWQEQDIRKLLEKDITKDLYRDMEDTYSETDRFILLSVAVAGIRAVSIERLQALDPALVGFVKTSASRNPFQHLDLIVNSMVHERKSCDLGDGNFYSFNVPCADLNQIHTNKMLVSKRNSTAQAIVYQIVGMNVVEEFTRLFEEVANKFVLSQRVLVKTVIPLLHAHYWKDVLCPTNAQCLVVKYMTRLANPISSDAAFTTLSIFSQVTMHASTNTSLQETCMERIRDTFQEEKFYPQLLGDTYRARSSSRSKLALQHGDDANNPTSLWATILVSLDTLAWYVQEGRSIDANCFGVASVFFELLGNIRQWEDASAKVQEIAHWIGYIRLRHWWQSRRIPSGEVYLAKLLKCEDVSLSVLLHADERQLSSIGITGPCVRKTILAYCLDDVESITCKETTKSTTFTIDGLYFLIRVCLFSLEALLENNEAGEVPRTFTSNSLKALGTLTSIDIAVDILTHDFGLMGHGSMSARILQSALEGLALSHCNKEAYACFTTALEICWNMTQWCLSSEVKSLDSFCGTSCPTDTDVITSIQEIWWTRIIDFVLKTLRDIREVGFLDEIANWFTQATCFALLNCILSARYFRPTCVLQEIQTALRTLIAHNLPLLEQLVNTASTLLEEGKNTMGKGTRVHPFFQTTTEEDSKLQTQYGIVEPKVSKTTVKKSLQTREELAALELVLSSLGLLQAVYTCGSCDSAVLNSETTNQFPSKIVWMAISYGSFSLDRSTLPVQSIRLLRLFSASMKRSCSESERLLFNFFPSDEDRRLLSVTLSEAFNSKSKNSAALKLESIQLWSCWLELDPDFVSLVAFDPESKGLGLSFCVQSILGALPDASNWGDPLLCASLSLCRQLWKAAFLRGSKAHQHMVKLLQDAFTDDKVPSKSGSQAFWQTLFDIITCSDFTSPRSPQLLTHVYIAWALIFDMMCYEWLYSAKTGSENILSDFWKRVIDADLLCSWIRSFARFDLDITRLTDCLQHVVPFCSYSKLGNGMMKPSYVSYISQALCNEKMVAWQLGLVSGKTNNDSLIRRVTWTNSVITSSLSHHYLVRNWSQFLRLGLSQSSLAKAGKNSHPNPPASLSAQMIQVMTPQARQQGISALLASMEEAFACSQEANFFGEAYFNHTVKLLAALLHCAESDNAASPLDSETCCRVLKLGARIMQNHSSIPQQVDISTEPTVSPSNYTYASIFQLLNEVLPESFSRRTTFGTETRISAMTACLYVLQNFYVESSEDFLIIMSQNVIVKLIESCLGGLASQDHISPECAQMSWALLYQLLHQVAVSTSTLSPNRSAVRLAPILAALNHQHQGTSAIFQMIFEQYDVDEGEVSKEKQQQTLRILEGMVALIWNQTNPHIIRQIFFKSFNLLLWLASDFVPLLLQKAKSNEDEAPRGFVRNNGTYERLMSHKAWCFVLEIVAGLVHVLSPKHLSEEGSIWLLLRCSDIFIASALDPVKKATSARIQEQQATLRLLREMVRCQALAKEWRHQLPAGYMLLLERCRQTLRRTCVLVAQDDGFCSMGASRHNEASKKKLRLWPISSLKMPSKQSPLHQQVDPVLSHEKNDSIQFYRQIRVQLYETVHLTASVLSHCIPSPQDTWIVVNGRKVLDQELLTPILSNLSPSQAAHTESEPSIGHLCLAITSAIHQLQEMKAQSTDNAVMYREAKVIVGSIQACSLLFLQALTLQLQVSDQECDAYLECRVIFEHLVSHEGLSSLLIELDVSVAKKILNLVPSK</sequence>
<proteinExistence type="predicted"/>
<dbReference type="EMBL" id="CAIX01000023">
    <property type="protein sequence ID" value="CCI41698.1"/>
    <property type="molecule type" value="Genomic_DNA"/>
</dbReference>